<dbReference type="InterPro" id="IPR017517">
    <property type="entry name" value="Maleyloyr_isom"/>
</dbReference>
<dbReference type="InterPro" id="IPR017520">
    <property type="entry name" value="CHP03086"/>
</dbReference>
<evidence type="ECO:0000313" key="3">
    <source>
        <dbReference type="Proteomes" id="UP000483261"/>
    </source>
</evidence>
<comment type="caution">
    <text evidence="2">The sequence shown here is derived from an EMBL/GenBank/DDBJ whole genome shotgun (WGS) entry which is preliminary data.</text>
</comment>
<dbReference type="NCBIfam" id="TIGR03086">
    <property type="entry name" value="TIGR03086 family metal-binding protein"/>
    <property type="match status" value="1"/>
</dbReference>
<evidence type="ECO:0000259" key="1">
    <source>
        <dbReference type="Pfam" id="PF11716"/>
    </source>
</evidence>
<dbReference type="InterPro" id="IPR024344">
    <property type="entry name" value="MDMPI_metal-binding"/>
</dbReference>
<keyword evidence="3" id="KW-1185">Reference proteome</keyword>
<name>A0A6M1R2P6_9ACTN</name>
<reference evidence="2 3" key="1">
    <citation type="submission" date="2020-02" db="EMBL/GenBank/DDBJ databases">
        <title>Whole-genome analyses of novel actinobacteria.</title>
        <authorList>
            <person name="Sahin N."/>
        </authorList>
    </citation>
    <scope>NUCLEOTIDE SEQUENCE [LARGE SCALE GENOMIC DNA]</scope>
    <source>
        <strain evidence="2 3">KC13</strain>
    </source>
</reference>
<dbReference type="SUPFAM" id="SSF109854">
    <property type="entry name" value="DinB/YfiT-like putative metalloenzymes"/>
    <property type="match status" value="1"/>
</dbReference>
<evidence type="ECO:0000313" key="2">
    <source>
        <dbReference type="EMBL" id="NGN94190.1"/>
    </source>
</evidence>
<accession>A0A6M1R2P6</accession>
<dbReference type="EMBL" id="JAALAA010000012">
    <property type="protein sequence ID" value="NGN94190.1"/>
    <property type="molecule type" value="Genomic_DNA"/>
</dbReference>
<dbReference type="Gene3D" id="1.20.120.450">
    <property type="entry name" value="dinb family like domain"/>
    <property type="match status" value="1"/>
</dbReference>
<protein>
    <submittedName>
        <fullName evidence="2">TIGR03086 family protein</fullName>
    </submittedName>
</protein>
<dbReference type="Pfam" id="PF11716">
    <property type="entry name" value="MDMPI_N"/>
    <property type="match status" value="1"/>
</dbReference>
<gene>
    <name evidence="2" type="ORF">G5C66_15770</name>
</gene>
<proteinExistence type="predicted"/>
<sequence length="190" mass="20078">MRSYVGRVTTTDEAGILSRALDQTGDLLDRVHADTVSRPTPCTQWDVGALADHVIADGPNFVTMLRGGQPDWSAPAPHVRESWGPTFKVGADDVLHAWGQGPGTDGWEGGASVPVGMIVAEYAVHSWDLAQALGVPSSELDPELAEVGLEFMQASLKPEMRAGAFDPEVAAPEGAGVYERLAAFAGRKVS</sequence>
<dbReference type="NCBIfam" id="TIGR03083">
    <property type="entry name" value="maleylpyruvate isomerase family mycothiol-dependent enzyme"/>
    <property type="match status" value="1"/>
</dbReference>
<organism evidence="2 3">
    <name type="scientific">Nocardioides turkmenicus</name>
    <dbReference type="NCBI Taxonomy" id="2711220"/>
    <lineage>
        <taxon>Bacteria</taxon>
        <taxon>Bacillati</taxon>
        <taxon>Actinomycetota</taxon>
        <taxon>Actinomycetes</taxon>
        <taxon>Propionibacteriales</taxon>
        <taxon>Nocardioidaceae</taxon>
        <taxon>Nocardioides</taxon>
    </lineage>
</organism>
<dbReference type="Proteomes" id="UP000483261">
    <property type="component" value="Unassembled WGS sequence"/>
</dbReference>
<dbReference type="GO" id="GO:0046872">
    <property type="term" value="F:metal ion binding"/>
    <property type="evidence" value="ECO:0007669"/>
    <property type="project" value="InterPro"/>
</dbReference>
<dbReference type="InterPro" id="IPR034660">
    <property type="entry name" value="DinB/YfiT-like"/>
</dbReference>
<feature type="domain" description="Mycothiol-dependent maleylpyruvate isomerase metal-binding" evidence="1">
    <location>
        <begin position="18"/>
        <end position="130"/>
    </location>
</feature>
<dbReference type="AlphaFoldDB" id="A0A6M1R2P6"/>